<dbReference type="OrthoDB" id="3268799at2"/>
<evidence type="ECO:0000313" key="3">
    <source>
        <dbReference type="Proteomes" id="UP000183376"/>
    </source>
</evidence>
<feature type="domain" description="VOC" evidence="1">
    <location>
        <begin position="2"/>
        <end position="110"/>
    </location>
</feature>
<accession>A0A1G9VTP3</accession>
<dbReference type="eggNOG" id="COG0346">
    <property type="taxonomic scope" value="Bacteria"/>
</dbReference>
<dbReference type="SUPFAM" id="SSF54593">
    <property type="entry name" value="Glyoxalase/Bleomycin resistance protein/Dihydroxybiphenyl dioxygenase"/>
    <property type="match status" value="1"/>
</dbReference>
<keyword evidence="3" id="KW-1185">Reference proteome</keyword>
<dbReference type="EMBL" id="LT629701">
    <property type="protein sequence ID" value="SDM75584.1"/>
    <property type="molecule type" value="Genomic_DNA"/>
</dbReference>
<proteinExistence type="predicted"/>
<dbReference type="AlphaFoldDB" id="A0A1G9VTP3"/>
<dbReference type="Proteomes" id="UP000183376">
    <property type="component" value="Chromosome I"/>
</dbReference>
<dbReference type="Gene3D" id="3.10.180.10">
    <property type="entry name" value="2,3-Dihydroxybiphenyl 1,2-Dioxygenase, domain 1"/>
    <property type="match status" value="1"/>
</dbReference>
<dbReference type="InterPro" id="IPR029068">
    <property type="entry name" value="Glyas_Bleomycin-R_OHBP_Dase"/>
</dbReference>
<dbReference type="PROSITE" id="PS51819">
    <property type="entry name" value="VOC"/>
    <property type="match status" value="1"/>
</dbReference>
<reference evidence="2 3" key="1">
    <citation type="submission" date="2016-10" db="EMBL/GenBank/DDBJ databases">
        <authorList>
            <person name="de Groot N.N."/>
        </authorList>
    </citation>
    <scope>NUCLEOTIDE SEQUENCE [LARGE SCALE GENOMIC DNA]</scope>
    <source>
        <strain evidence="2 3">DSM 44149</strain>
    </source>
</reference>
<dbReference type="InterPro" id="IPR037523">
    <property type="entry name" value="VOC_core"/>
</dbReference>
<dbReference type="STRING" id="211114.SAMN04489726_3231"/>
<evidence type="ECO:0000313" key="2">
    <source>
        <dbReference type="EMBL" id="SDM75584.1"/>
    </source>
</evidence>
<sequence length="116" mass="12722">MKVMPIVYVEDKDMDAFERFYTALGLAPSARQRNGNWLELSGTGGVLALHATDSGTVRVQAAFAADEPLADVVERLRAAGFEPEDIVDEAYGHSFVVRDPAGSLIVINKYDEELYT</sequence>
<evidence type="ECO:0000259" key="1">
    <source>
        <dbReference type="PROSITE" id="PS51819"/>
    </source>
</evidence>
<protein>
    <recommendedName>
        <fullName evidence="1">VOC domain-containing protein</fullName>
    </recommendedName>
</protein>
<dbReference type="CDD" id="cd06587">
    <property type="entry name" value="VOC"/>
    <property type="match status" value="1"/>
</dbReference>
<name>A0A1G9VTP3_ALLAB</name>
<dbReference type="RefSeq" id="WP_030431403.1">
    <property type="nucleotide sequence ID" value="NZ_JOEF01000019.1"/>
</dbReference>
<gene>
    <name evidence="2" type="ORF">SAMN04489726_3231</name>
</gene>
<organism evidence="2 3">
    <name type="scientific">Allokutzneria albata</name>
    <name type="common">Kibdelosporangium albatum</name>
    <dbReference type="NCBI Taxonomy" id="211114"/>
    <lineage>
        <taxon>Bacteria</taxon>
        <taxon>Bacillati</taxon>
        <taxon>Actinomycetota</taxon>
        <taxon>Actinomycetes</taxon>
        <taxon>Pseudonocardiales</taxon>
        <taxon>Pseudonocardiaceae</taxon>
        <taxon>Allokutzneria</taxon>
    </lineage>
</organism>